<dbReference type="GO" id="GO:0016020">
    <property type="term" value="C:membrane"/>
    <property type="evidence" value="ECO:0007669"/>
    <property type="project" value="UniProtKB-SubCell"/>
</dbReference>
<evidence type="ECO:0000256" key="5">
    <source>
        <dbReference type="ARBA" id="ARBA00022989"/>
    </source>
</evidence>
<dbReference type="Proteomes" id="UP001328107">
    <property type="component" value="Unassembled WGS sequence"/>
</dbReference>
<evidence type="ECO:0000313" key="8">
    <source>
        <dbReference type="EMBL" id="GMR53790.1"/>
    </source>
</evidence>
<dbReference type="AlphaFoldDB" id="A0AAN5I785"/>
<gene>
    <name evidence="8" type="ORF">PMAYCL1PPCAC_23985</name>
</gene>
<dbReference type="GO" id="GO:0006857">
    <property type="term" value="P:oligopeptide transport"/>
    <property type="evidence" value="ECO:0007669"/>
    <property type="project" value="InterPro"/>
</dbReference>
<evidence type="ECO:0000256" key="3">
    <source>
        <dbReference type="ARBA" id="ARBA00022692"/>
    </source>
</evidence>
<evidence type="ECO:0000313" key="9">
    <source>
        <dbReference type="Proteomes" id="UP001328107"/>
    </source>
</evidence>
<dbReference type="GO" id="GO:0022857">
    <property type="term" value="F:transmembrane transporter activity"/>
    <property type="evidence" value="ECO:0007669"/>
    <property type="project" value="InterPro"/>
</dbReference>
<reference evidence="9" key="1">
    <citation type="submission" date="2022-10" db="EMBL/GenBank/DDBJ databases">
        <title>Genome assembly of Pristionchus species.</title>
        <authorList>
            <person name="Yoshida K."/>
            <person name="Sommer R.J."/>
        </authorList>
    </citation>
    <scope>NUCLEOTIDE SEQUENCE [LARGE SCALE GENOMIC DNA]</scope>
    <source>
        <strain evidence="9">RS5460</strain>
    </source>
</reference>
<evidence type="ECO:0000256" key="2">
    <source>
        <dbReference type="ARBA" id="ARBA00005982"/>
    </source>
</evidence>
<feature type="non-terminal residue" evidence="8">
    <location>
        <position position="186"/>
    </location>
</feature>
<keyword evidence="5 7" id="KW-1133">Transmembrane helix</keyword>
<dbReference type="Gene3D" id="1.20.1250.20">
    <property type="entry name" value="MFS general substrate transporter like domains"/>
    <property type="match status" value="1"/>
</dbReference>
<comment type="subcellular location">
    <subcellularLocation>
        <location evidence="1">Membrane</location>
        <topology evidence="1">Multi-pass membrane protein</topology>
    </subcellularLocation>
</comment>
<dbReference type="Pfam" id="PF00854">
    <property type="entry name" value="PTR2"/>
    <property type="match status" value="1"/>
</dbReference>
<keyword evidence="3 7" id="KW-0812">Transmembrane</keyword>
<dbReference type="InterPro" id="IPR036259">
    <property type="entry name" value="MFS_trans_sf"/>
</dbReference>
<keyword evidence="6 7" id="KW-0472">Membrane</keyword>
<feature type="transmembrane region" description="Helical" evidence="7">
    <location>
        <begin position="92"/>
        <end position="112"/>
    </location>
</feature>
<dbReference type="PANTHER" id="PTHR11654">
    <property type="entry name" value="OLIGOPEPTIDE TRANSPORTER-RELATED"/>
    <property type="match status" value="1"/>
</dbReference>
<keyword evidence="4" id="KW-0571">Peptide transport</keyword>
<dbReference type="SUPFAM" id="SSF103473">
    <property type="entry name" value="MFS general substrate transporter"/>
    <property type="match status" value="1"/>
</dbReference>
<evidence type="ECO:0000256" key="4">
    <source>
        <dbReference type="ARBA" id="ARBA00022856"/>
    </source>
</evidence>
<dbReference type="InterPro" id="IPR000109">
    <property type="entry name" value="POT_fam"/>
</dbReference>
<protein>
    <submittedName>
        <fullName evidence="8">Uncharacterized protein</fullName>
    </submittedName>
</protein>
<feature type="transmembrane region" description="Helical" evidence="7">
    <location>
        <begin position="154"/>
        <end position="176"/>
    </location>
</feature>
<dbReference type="PROSITE" id="PS01022">
    <property type="entry name" value="PTR2_1"/>
    <property type="match status" value="1"/>
</dbReference>
<name>A0AAN5I785_9BILA</name>
<keyword evidence="9" id="KW-1185">Reference proteome</keyword>
<evidence type="ECO:0000256" key="6">
    <source>
        <dbReference type="ARBA" id="ARBA00023136"/>
    </source>
</evidence>
<dbReference type="InterPro" id="IPR018456">
    <property type="entry name" value="PTR2_symporter_CS"/>
</dbReference>
<evidence type="ECO:0000256" key="1">
    <source>
        <dbReference type="ARBA" id="ARBA00004141"/>
    </source>
</evidence>
<comment type="caution">
    <text evidence="8">The sequence shown here is derived from an EMBL/GenBank/DDBJ whole genome shotgun (WGS) entry which is preliminary data.</text>
</comment>
<keyword evidence="4" id="KW-0813">Transport</keyword>
<dbReference type="EMBL" id="BTRK01000005">
    <property type="protein sequence ID" value="GMR53790.1"/>
    <property type="molecule type" value="Genomic_DNA"/>
</dbReference>
<feature type="non-terminal residue" evidence="8">
    <location>
        <position position="1"/>
    </location>
</feature>
<comment type="similarity">
    <text evidence="2">Belongs to the major facilitator superfamily. Proton-dependent oligopeptide transporter (POT/PTR) (TC 2.A.17) family.</text>
</comment>
<sequence>LCVPFHLVLSSFYSTMPDELLADQSDPFISRSRRVSMMMEKGVVNNLQSYPKAVFYVLGNEFCERFSFYGMRAILMVYFISEHGHSNSTALLLYHLFTCIAYLTPLLGSVIADSYLGRFKVIFYVSIFYVAGHAILSVGSIHSLPLYLRFGMDYLGLLIIAICTGGIKPCVSAFAADQVPPSLPLL</sequence>
<keyword evidence="4" id="KW-0653">Protein transport</keyword>
<accession>A0AAN5I785</accession>
<feature type="transmembrane region" description="Helical" evidence="7">
    <location>
        <begin position="121"/>
        <end position="142"/>
    </location>
</feature>
<organism evidence="8 9">
    <name type="scientific">Pristionchus mayeri</name>
    <dbReference type="NCBI Taxonomy" id="1317129"/>
    <lineage>
        <taxon>Eukaryota</taxon>
        <taxon>Metazoa</taxon>
        <taxon>Ecdysozoa</taxon>
        <taxon>Nematoda</taxon>
        <taxon>Chromadorea</taxon>
        <taxon>Rhabditida</taxon>
        <taxon>Rhabditina</taxon>
        <taxon>Diplogasteromorpha</taxon>
        <taxon>Diplogasteroidea</taxon>
        <taxon>Neodiplogasteridae</taxon>
        <taxon>Pristionchus</taxon>
    </lineage>
</organism>
<evidence type="ECO:0000256" key="7">
    <source>
        <dbReference type="SAM" id="Phobius"/>
    </source>
</evidence>
<proteinExistence type="inferred from homology"/>